<evidence type="ECO:0000313" key="3">
    <source>
        <dbReference type="Proteomes" id="UP000230407"/>
    </source>
</evidence>
<gene>
    <name evidence="2" type="ORF">CUT44_04710</name>
</gene>
<dbReference type="AlphaFoldDB" id="A0A2M8M5L7"/>
<dbReference type="InterPro" id="IPR013096">
    <property type="entry name" value="Cupin_2"/>
</dbReference>
<evidence type="ECO:0000313" key="2">
    <source>
        <dbReference type="EMBL" id="PJE99484.1"/>
    </source>
</evidence>
<protein>
    <submittedName>
        <fullName evidence="2">Cupin</fullName>
    </submittedName>
</protein>
<dbReference type="Pfam" id="PF07883">
    <property type="entry name" value="Cupin_2"/>
    <property type="match status" value="1"/>
</dbReference>
<dbReference type="EMBL" id="PGGW01000014">
    <property type="protein sequence ID" value="PJE99484.1"/>
    <property type="molecule type" value="Genomic_DNA"/>
</dbReference>
<keyword evidence="3" id="KW-1185">Reference proteome</keyword>
<feature type="domain" description="Cupin type-2" evidence="1">
    <location>
        <begin position="18"/>
        <end position="74"/>
    </location>
</feature>
<dbReference type="SUPFAM" id="SSF51182">
    <property type="entry name" value="RmlC-like cupins"/>
    <property type="match status" value="1"/>
</dbReference>
<dbReference type="InterPro" id="IPR011051">
    <property type="entry name" value="RmlC_Cupin_sf"/>
</dbReference>
<proteinExistence type="predicted"/>
<evidence type="ECO:0000259" key="1">
    <source>
        <dbReference type="Pfam" id="PF07883"/>
    </source>
</evidence>
<dbReference type="InterPro" id="IPR014710">
    <property type="entry name" value="RmlC-like_jellyroll"/>
</dbReference>
<name>A0A2M8M5L7_9ACTN</name>
<sequence length="119" mass="12027">MTRLAAPSLGSAELSVWRVRMTPGAQGPVHTVDREQVWTVTSGVLEFTVGERTGTAAAGQAVTVPAGAVRRIRAARGAAKGAAGTGDAGTEAEALVAMACGATVEVAGSGERIRLPWAE</sequence>
<comment type="caution">
    <text evidence="2">The sequence shown here is derived from an EMBL/GenBank/DDBJ whole genome shotgun (WGS) entry which is preliminary data.</text>
</comment>
<dbReference type="Proteomes" id="UP000230407">
    <property type="component" value="Unassembled WGS sequence"/>
</dbReference>
<accession>A0A2M8M5L7</accession>
<reference evidence="2 3" key="1">
    <citation type="submission" date="2017-11" db="EMBL/GenBank/DDBJ databases">
        <title>Streptomyces carmine sp. nov., a novel actinomycete isolated from Sophora alopecuroides in Xinjiang, China.</title>
        <authorList>
            <person name="Wang Y."/>
            <person name="Luo X."/>
            <person name="Wan C."/>
            <person name="Zhang L."/>
        </authorList>
    </citation>
    <scope>NUCLEOTIDE SEQUENCE [LARGE SCALE GENOMIC DNA]</scope>
    <source>
        <strain evidence="2 3">TRM SA0054</strain>
    </source>
</reference>
<dbReference type="Gene3D" id="2.60.120.10">
    <property type="entry name" value="Jelly Rolls"/>
    <property type="match status" value="1"/>
</dbReference>
<organism evidence="2 3">
    <name type="scientific">Streptomyces carminius</name>
    <dbReference type="NCBI Taxonomy" id="2665496"/>
    <lineage>
        <taxon>Bacteria</taxon>
        <taxon>Bacillati</taxon>
        <taxon>Actinomycetota</taxon>
        <taxon>Actinomycetes</taxon>
        <taxon>Kitasatosporales</taxon>
        <taxon>Streptomycetaceae</taxon>
        <taxon>Streptomyces</taxon>
    </lineage>
</organism>